<evidence type="ECO:0000256" key="5">
    <source>
        <dbReference type="RuleBase" id="RU363041"/>
    </source>
</evidence>
<name>A0A1I7MJT3_9MICC</name>
<evidence type="ECO:0000256" key="2">
    <source>
        <dbReference type="ARBA" id="ARBA00022692"/>
    </source>
</evidence>
<keyword evidence="2 5" id="KW-0812">Transmembrane</keyword>
<feature type="transmembrane region" description="Helical" evidence="5">
    <location>
        <begin position="196"/>
        <end position="215"/>
    </location>
</feature>
<comment type="subcellular location">
    <subcellularLocation>
        <location evidence="5">Cell membrane</location>
        <topology evidence="5">Multi-pass membrane protein</topology>
    </subcellularLocation>
    <subcellularLocation>
        <location evidence="1">Membrane</location>
        <topology evidence="1">Multi-pass membrane protein</topology>
    </subcellularLocation>
</comment>
<proteinExistence type="inferred from homology"/>
<keyword evidence="7" id="KW-1185">Reference proteome</keyword>
<sequence length="247" mass="25123">MEPWMALAALAACMVGACLQRVSGAGVGLVVTPVMVLIFGPVSGVLLTNATTIVSAALIMSVVWRNIDWHRFRQIAPIGLLGSVAGALLVGALPAAVLQVVVGVVVLVALVMTFALPRVPHLTGPAPGVAAGTVGGFLNTVAGVAMPAMVIYATVSRWEQARFAATLQPVFLTFGALSVATKLGMGTASVEQLPPLWFFGLLAAGIVLGVLAGSVLSKRVSAVRARWVAVILAGAGATLTVVRGLTL</sequence>
<dbReference type="STRING" id="574650.SAMN04487966_103236"/>
<reference evidence="6 7" key="1">
    <citation type="submission" date="2016-10" db="EMBL/GenBank/DDBJ databases">
        <authorList>
            <person name="de Groot N.N."/>
        </authorList>
    </citation>
    <scope>NUCLEOTIDE SEQUENCE [LARGE SCALE GENOMIC DNA]</scope>
    <source>
        <strain evidence="6 7">CGMCC 1.7054</strain>
    </source>
</reference>
<evidence type="ECO:0000256" key="1">
    <source>
        <dbReference type="ARBA" id="ARBA00004141"/>
    </source>
</evidence>
<dbReference type="GO" id="GO:0005886">
    <property type="term" value="C:plasma membrane"/>
    <property type="evidence" value="ECO:0007669"/>
    <property type="project" value="UniProtKB-SubCell"/>
</dbReference>
<comment type="similarity">
    <text evidence="5">Belongs to the 4-toluene sulfonate uptake permease (TSUP) (TC 2.A.102) family.</text>
</comment>
<dbReference type="Pfam" id="PF01925">
    <property type="entry name" value="TauE"/>
    <property type="match status" value="1"/>
</dbReference>
<dbReference type="OrthoDB" id="3872971at2"/>
<keyword evidence="3 5" id="KW-1133">Transmembrane helix</keyword>
<protein>
    <recommendedName>
        <fullName evidence="5">Probable membrane transporter protein</fullName>
    </recommendedName>
</protein>
<feature type="transmembrane region" description="Helical" evidence="5">
    <location>
        <begin position="85"/>
        <end position="116"/>
    </location>
</feature>
<dbReference type="RefSeq" id="WP_091695880.1">
    <property type="nucleotide sequence ID" value="NZ_FPCG01000003.1"/>
</dbReference>
<dbReference type="Proteomes" id="UP000198881">
    <property type="component" value="Unassembled WGS sequence"/>
</dbReference>
<keyword evidence="5" id="KW-1003">Cell membrane</keyword>
<dbReference type="AlphaFoldDB" id="A0A1I7MJT3"/>
<evidence type="ECO:0000256" key="4">
    <source>
        <dbReference type="ARBA" id="ARBA00023136"/>
    </source>
</evidence>
<evidence type="ECO:0000313" key="6">
    <source>
        <dbReference type="EMBL" id="SFV22166.1"/>
    </source>
</evidence>
<organism evidence="6 7">
    <name type="scientific">Micrococcus terreus</name>
    <dbReference type="NCBI Taxonomy" id="574650"/>
    <lineage>
        <taxon>Bacteria</taxon>
        <taxon>Bacillati</taxon>
        <taxon>Actinomycetota</taxon>
        <taxon>Actinomycetes</taxon>
        <taxon>Micrococcales</taxon>
        <taxon>Micrococcaceae</taxon>
        <taxon>Micrococcus</taxon>
    </lineage>
</organism>
<evidence type="ECO:0000313" key="7">
    <source>
        <dbReference type="Proteomes" id="UP000198881"/>
    </source>
</evidence>
<feature type="transmembrane region" description="Helical" evidence="5">
    <location>
        <begin position="136"/>
        <end position="155"/>
    </location>
</feature>
<feature type="transmembrane region" description="Helical" evidence="5">
    <location>
        <begin position="227"/>
        <end position="246"/>
    </location>
</feature>
<feature type="transmembrane region" description="Helical" evidence="5">
    <location>
        <begin position="167"/>
        <end position="190"/>
    </location>
</feature>
<keyword evidence="4 5" id="KW-0472">Membrane</keyword>
<accession>A0A1I7MJT3</accession>
<feature type="transmembrane region" description="Helical" evidence="5">
    <location>
        <begin position="34"/>
        <end position="64"/>
    </location>
</feature>
<evidence type="ECO:0000256" key="3">
    <source>
        <dbReference type="ARBA" id="ARBA00022989"/>
    </source>
</evidence>
<dbReference type="EMBL" id="FPCG01000003">
    <property type="protein sequence ID" value="SFV22166.1"/>
    <property type="molecule type" value="Genomic_DNA"/>
</dbReference>
<dbReference type="InterPro" id="IPR002781">
    <property type="entry name" value="TM_pro_TauE-like"/>
</dbReference>
<gene>
    <name evidence="6" type="ORF">SAMN04487966_103236</name>
</gene>